<gene>
    <name evidence="1" type="ORF">K0M31_009515</name>
</gene>
<accession>A0AA40FND1</accession>
<proteinExistence type="predicted"/>
<comment type="caution">
    <text evidence="1">The sequence shown here is derived from an EMBL/GenBank/DDBJ whole genome shotgun (WGS) entry which is preliminary data.</text>
</comment>
<sequence length="131" mass="15291">MAMERLFAMVDKRTLDIFHCQHSVGPTPLLSTTRYESKNNIGSDERNLLGTRLCAVDNAWILNDDFSRFDGLDGKRNFVDYLPGPDRGKERYRGWRKFALGDSWIFIVRSKVQEIGLEKEKLRLTIYFVEL</sequence>
<keyword evidence="2" id="KW-1185">Reference proteome</keyword>
<protein>
    <submittedName>
        <fullName evidence="1">Uncharacterized protein</fullName>
    </submittedName>
</protein>
<name>A0AA40FND1_9HYME</name>
<organism evidence="1 2">
    <name type="scientific">Melipona bicolor</name>
    <dbReference type="NCBI Taxonomy" id="60889"/>
    <lineage>
        <taxon>Eukaryota</taxon>
        <taxon>Metazoa</taxon>
        <taxon>Ecdysozoa</taxon>
        <taxon>Arthropoda</taxon>
        <taxon>Hexapoda</taxon>
        <taxon>Insecta</taxon>
        <taxon>Pterygota</taxon>
        <taxon>Neoptera</taxon>
        <taxon>Endopterygota</taxon>
        <taxon>Hymenoptera</taxon>
        <taxon>Apocrita</taxon>
        <taxon>Aculeata</taxon>
        <taxon>Apoidea</taxon>
        <taxon>Anthophila</taxon>
        <taxon>Apidae</taxon>
        <taxon>Melipona</taxon>
    </lineage>
</organism>
<evidence type="ECO:0000313" key="1">
    <source>
        <dbReference type="EMBL" id="KAK1122292.1"/>
    </source>
</evidence>
<dbReference type="EMBL" id="JAHYIQ010000023">
    <property type="protein sequence ID" value="KAK1122292.1"/>
    <property type="molecule type" value="Genomic_DNA"/>
</dbReference>
<dbReference type="Proteomes" id="UP001177670">
    <property type="component" value="Unassembled WGS sequence"/>
</dbReference>
<reference evidence="1" key="1">
    <citation type="submission" date="2021-10" db="EMBL/GenBank/DDBJ databases">
        <title>Melipona bicolor Genome sequencing and assembly.</title>
        <authorList>
            <person name="Araujo N.S."/>
            <person name="Arias M.C."/>
        </authorList>
    </citation>
    <scope>NUCLEOTIDE SEQUENCE</scope>
    <source>
        <strain evidence="1">USP_2M_L1-L4_2017</strain>
        <tissue evidence="1">Whole body</tissue>
    </source>
</reference>
<evidence type="ECO:0000313" key="2">
    <source>
        <dbReference type="Proteomes" id="UP001177670"/>
    </source>
</evidence>
<dbReference type="AlphaFoldDB" id="A0AA40FND1"/>